<evidence type="ECO:0000313" key="5">
    <source>
        <dbReference type="Proteomes" id="UP001212498"/>
    </source>
</evidence>
<reference evidence="4 5" key="1">
    <citation type="submission" date="2022-11" db="EMBL/GenBank/DDBJ databases">
        <title>Nonomuraea corallina sp. nov., a new species of the genus Nonomuraea isolated from sea side sediment in Thai sea.</title>
        <authorList>
            <person name="Ngamcharungchit C."/>
            <person name="Matsumoto A."/>
            <person name="Suriyachadkun C."/>
            <person name="Panbangred W."/>
            <person name="Inahashi Y."/>
            <person name="Intra B."/>
        </authorList>
    </citation>
    <scope>NUCLEOTIDE SEQUENCE [LARGE SCALE GENOMIC DNA]</scope>
    <source>
        <strain evidence="4 5">DSM 43553</strain>
    </source>
</reference>
<name>A0ABT4SVB9_9ACTN</name>
<gene>
    <name evidence="4" type="ORF">OUY24_10845</name>
</gene>
<dbReference type="PRINTS" id="PR00081">
    <property type="entry name" value="GDHRDH"/>
</dbReference>
<dbReference type="Pfam" id="PF00106">
    <property type="entry name" value="adh_short"/>
    <property type="match status" value="1"/>
</dbReference>
<protein>
    <submittedName>
        <fullName evidence="4">SDR family NAD(P)-dependent oxidoreductase</fullName>
    </submittedName>
</protein>
<dbReference type="PANTHER" id="PTHR44196:SF1">
    <property type="entry name" value="DEHYDROGENASE_REDUCTASE SDR FAMILY MEMBER 7B"/>
    <property type="match status" value="1"/>
</dbReference>
<evidence type="ECO:0000256" key="2">
    <source>
        <dbReference type="ARBA" id="ARBA00023002"/>
    </source>
</evidence>
<proteinExistence type="inferred from homology"/>
<dbReference type="PRINTS" id="PR00080">
    <property type="entry name" value="SDRFAMILY"/>
</dbReference>
<evidence type="ECO:0000256" key="1">
    <source>
        <dbReference type="ARBA" id="ARBA00006484"/>
    </source>
</evidence>
<dbReference type="EMBL" id="JAPNUD010000020">
    <property type="protein sequence ID" value="MDA0641114.1"/>
    <property type="molecule type" value="Genomic_DNA"/>
</dbReference>
<keyword evidence="5" id="KW-1185">Reference proteome</keyword>
<dbReference type="InterPro" id="IPR002347">
    <property type="entry name" value="SDR_fam"/>
</dbReference>
<dbReference type="RefSeq" id="WP_271276117.1">
    <property type="nucleotide sequence ID" value="NZ_BAABFD010000006.1"/>
</dbReference>
<dbReference type="Proteomes" id="UP001212498">
    <property type="component" value="Unassembled WGS sequence"/>
</dbReference>
<dbReference type="CDD" id="cd05233">
    <property type="entry name" value="SDR_c"/>
    <property type="match status" value="1"/>
</dbReference>
<dbReference type="PANTHER" id="PTHR44196">
    <property type="entry name" value="DEHYDROGENASE/REDUCTASE SDR FAMILY MEMBER 7B"/>
    <property type="match status" value="1"/>
</dbReference>
<sequence length="262" mass="27259">MTGASRGIGRALAVRLHQAGMRVAVTARSAEALDALAAELGGEGDVLALPGDVTDPRAVTAVVETAERVLGPIDLLVNNAGAAEPHEAPVWESDPEEWWGTVTTNVLGPMLYVHAVVPGMLARGSGRIVNVNSLLGVWTLPTQTAYSVSKAALAKLTAALSAGLAGTGVLAFDYSPGRVRTDLTSDLGDLPGARDDSWTSMEQAVDGVLAIARGRLDALAGRFIHARDDLEILVLRAAEIAERGGRVITLAEAFDGDPLSQR</sequence>
<dbReference type="SUPFAM" id="SSF51735">
    <property type="entry name" value="NAD(P)-binding Rossmann-fold domains"/>
    <property type="match status" value="1"/>
</dbReference>
<dbReference type="Gene3D" id="3.40.50.720">
    <property type="entry name" value="NAD(P)-binding Rossmann-like Domain"/>
    <property type="match status" value="1"/>
</dbReference>
<organism evidence="4 5">
    <name type="scientific">Nonomuraea ferruginea</name>
    <dbReference type="NCBI Taxonomy" id="46174"/>
    <lineage>
        <taxon>Bacteria</taxon>
        <taxon>Bacillati</taxon>
        <taxon>Actinomycetota</taxon>
        <taxon>Actinomycetes</taxon>
        <taxon>Streptosporangiales</taxon>
        <taxon>Streptosporangiaceae</taxon>
        <taxon>Nonomuraea</taxon>
    </lineage>
</organism>
<comment type="similarity">
    <text evidence="1 3">Belongs to the short-chain dehydrogenases/reductases (SDR) family.</text>
</comment>
<keyword evidence="2" id="KW-0560">Oxidoreductase</keyword>
<dbReference type="InterPro" id="IPR036291">
    <property type="entry name" value="NAD(P)-bd_dom_sf"/>
</dbReference>
<comment type="caution">
    <text evidence="4">The sequence shown here is derived from an EMBL/GenBank/DDBJ whole genome shotgun (WGS) entry which is preliminary data.</text>
</comment>
<evidence type="ECO:0000313" key="4">
    <source>
        <dbReference type="EMBL" id="MDA0641114.1"/>
    </source>
</evidence>
<evidence type="ECO:0000256" key="3">
    <source>
        <dbReference type="RuleBase" id="RU000363"/>
    </source>
</evidence>
<accession>A0ABT4SVB9</accession>